<reference evidence="2" key="2">
    <citation type="submission" date="2016-11" db="UniProtKB">
        <authorList>
            <consortium name="WormBaseParasite"/>
        </authorList>
    </citation>
    <scope>IDENTIFICATION</scope>
</reference>
<dbReference type="Proteomes" id="UP000095285">
    <property type="component" value="Unassembled WGS sequence"/>
</dbReference>
<name>A0A1I7V7M2_LOALO</name>
<sequence>MALSIMVPTMKKQIQQIIINSLNQPINYQGKKVLLICKEIEAVNPTQLEIQEEAL</sequence>
<keyword evidence="1" id="KW-1185">Reference proteome</keyword>
<organism evidence="1 2">
    <name type="scientific">Loa loa</name>
    <name type="common">Eye worm</name>
    <name type="synonym">Filaria loa</name>
    <dbReference type="NCBI Taxonomy" id="7209"/>
    <lineage>
        <taxon>Eukaryota</taxon>
        <taxon>Metazoa</taxon>
        <taxon>Ecdysozoa</taxon>
        <taxon>Nematoda</taxon>
        <taxon>Chromadorea</taxon>
        <taxon>Rhabditida</taxon>
        <taxon>Spirurina</taxon>
        <taxon>Spiruromorpha</taxon>
        <taxon>Filarioidea</taxon>
        <taxon>Onchocercidae</taxon>
        <taxon>Loa</taxon>
    </lineage>
</organism>
<evidence type="ECO:0000313" key="1">
    <source>
        <dbReference type="Proteomes" id="UP000095285"/>
    </source>
</evidence>
<accession>A0A1I7V7M2</accession>
<reference evidence="1" key="1">
    <citation type="submission" date="2012-04" db="EMBL/GenBank/DDBJ databases">
        <title>The Genome Sequence of Loa loa.</title>
        <authorList>
            <consortium name="The Broad Institute Genome Sequencing Platform"/>
            <consortium name="Broad Institute Genome Sequencing Center for Infectious Disease"/>
            <person name="Nutman T.B."/>
            <person name="Fink D.L."/>
            <person name="Russ C."/>
            <person name="Young S."/>
            <person name="Zeng Q."/>
            <person name="Gargeya S."/>
            <person name="Alvarado L."/>
            <person name="Berlin A."/>
            <person name="Chapman S.B."/>
            <person name="Chen Z."/>
            <person name="Freedman E."/>
            <person name="Gellesch M."/>
            <person name="Goldberg J."/>
            <person name="Griggs A."/>
            <person name="Gujja S."/>
            <person name="Heilman E.R."/>
            <person name="Heiman D."/>
            <person name="Howarth C."/>
            <person name="Mehta T."/>
            <person name="Neiman D."/>
            <person name="Pearson M."/>
            <person name="Roberts A."/>
            <person name="Saif S."/>
            <person name="Shea T."/>
            <person name="Shenoy N."/>
            <person name="Sisk P."/>
            <person name="Stolte C."/>
            <person name="Sykes S."/>
            <person name="White J."/>
            <person name="Yandava C."/>
            <person name="Haas B."/>
            <person name="Henn M.R."/>
            <person name="Nusbaum C."/>
            <person name="Birren B."/>
        </authorList>
    </citation>
    <scope>NUCLEOTIDE SEQUENCE [LARGE SCALE GENOMIC DNA]</scope>
</reference>
<evidence type="ECO:0000313" key="2">
    <source>
        <dbReference type="WBParaSite" id="EN70_10768"/>
    </source>
</evidence>
<dbReference type="AlphaFoldDB" id="A0A1I7V7M2"/>
<proteinExistence type="predicted"/>
<dbReference type="WBParaSite" id="EN70_10768">
    <property type="protein sequence ID" value="EN70_10768"/>
    <property type="gene ID" value="EN70_10768"/>
</dbReference>
<protein>
    <submittedName>
        <fullName evidence="2">Uncharacterized protein</fullName>
    </submittedName>
</protein>